<evidence type="ECO:0000256" key="4">
    <source>
        <dbReference type="ARBA" id="ARBA00023163"/>
    </source>
</evidence>
<keyword evidence="2" id="KW-0677">Repeat</keyword>
<keyword evidence="4" id="KW-0804">Transcription</keyword>
<evidence type="ECO:0000256" key="1">
    <source>
        <dbReference type="ARBA" id="ARBA00005560"/>
    </source>
</evidence>
<evidence type="ECO:0000256" key="2">
    <source>
        <dbReference type="ARBA" id="ARBA00022737"/>
    </source>
</evidence>
<dbReference type="Proteomes" id="UP000509346">
    <property type="component" value="Chromosome"/>
</dbReference>
<keyword evidence="6" id="KW-1185">Reference proteome</keyword>
<dbReference type="OrthoDB" id="350487at2157"/>
<dbReference type="PRINTS" id="PR00686">
    <property type="entry name" value="TIFACTORIID"/>
</dbReference>
<dbReference type="GeneID" id="80554778"/>
<protein>
    <recommendedName>
        <fullName evidence="7">TATA-box-binding protein</fullName>
    </recommendedName>
</protein>
<sequence length="133" mass="14075">MTTSGVTPDALRDQLDAAGMDFNTGDSTGYAALNNALNLNAIAIGLGLENIVYDPEQFPGLIYHVDRPQVTLVLFGNGVITAINGDTDQEVRDAITTAVKRGAELGLIEDDSVPDVNVDAETFPIPDEIEVGE</sequence>
<dbReference type="GO" id="GO:0003677">
    <property type="term" value="F:DNA binding"/>
    <property type="evidence" value="ECO:0007669"/>
    <property type="project" value="UniProtKB-KW"/>
</dbReference>
<reference evidence="5 6" key="1">
    <citation type="submission" date="2020-07" db="EMBL/GenBank/DDBJ databases">
        <title>Halosimplex litoreum sp. nov. and Halosimplex rubrum sp. nov., isolated from different salt environments.</title>
        <authorList>
            <person name="Cui H."/>
        </authorList>
    </citation>
    <scope>NUCLEOTIDE SEQUENCE [LARGE SCALE GENOMIC DNA]</scope>
    <source>
        <strain evidence="5 6">R2</strain>
    </source>
</reference>
<dbReference type="EMBL" id="CP058909">
    <property type="protein sequence ID" value="QLH83809.1"/>
    <property type="molecule type" value="Genomic_DNA"/>
</dbReference>
<gene>
    <name evidence="5" type="ORF">HZS54_20200</name>
</gene>
<dbReference type="Pfam" id="PF00352">
    <property type="entry name" value="TBP"/>
    <property type="match status" value="1"/>
</dbReference>
<dbReference type="AlphaFoldDB" id="A0A7D5TDI3"/>
<comment type="similarity">
    <text evidence="1">Belongs to the TBP family.</text>
</comment>
<dbReference type="KEGG" id="hpel:HZS54_20200"/>
<organism evidence="5 6">
    <name type="scientific">Halosimplex pelagicum</name>
    <dbReference type="NCBI Taxonomy" id="869886"/>
    <lineage>
        <taxon>Archaea</taxon>
        <taxon>Methanobacteriati</taxon>
        <taxon>Methanobacteriota</taxon>
        <taxon>Stenosarchaea group</taxon>
        <taxon>Halobacteria</taxon>
        <taxon>Halobacteriales</taxon>
        <taxon>Haloarculaceae</taxon>
        <taxon>Halosimplex</taxon>
    </lineage>
</organism>
<dbReference type="InterPro" id="IPR012295">
    <property type="entry name" value="TBP_dom_sf"/>
</dbReference>
<evidence type="ECO:0008006" key="7">
    <source>
        <dbReference type="Google" id="ProtNLM"/>
    </source>
</evidence>
<dbReference type="Gene3D" id="3.30.310.10">
    <property type="entry name" value="TATA-Binding Protein"/>
    <property type="match status" value="1"/>
</dbReference>
<evidence type="ECO:0000313" key="5">
    <source>
        <dbReference type="EMBL" id="QLH83809.1"/>
    </source>
</evidence>
<name>A0A7D5TDI3_9EURY</name>
<dbReference type="RefSeq" id="WP_179918851.1">
    <property type="nucleotide sequence ID" value="NZ_CP058909.1"/>
</dbReference>
<accession>A0A7D5TDI3</accession>
<dbReference type="GO" id="GO:0006352">
    <property type="term" value="P:DNA-templated transcription initiation"/>
    <property type="evidence" value="ECO:0007669"/>
    <property type="project" value="InterPro"/>
</dbReference>
<proteinExistence type="inferred from homology"/>
<dbReference type="SUPFAM" id="SSF55945">
    <property type="entry name" value="TATA-box binding protein-like"/>
    <property type="match status" value="1"/>
</dbReference>
<evidence type="ECO:0000313" key="6">
    <source>
        <dbReference type="Proteomes" id="UP000509346"/>
    </source>
</evidence>
<dbReference type="InterPro" id="IPR000814">
    <property type="entry name" value="TBP"/>
</dbReference>
<evidence type="ECO:0000256" key="3">
    <source>
        <dbReference type="ARBA" id="ARBA00023125"/>
    </source>
</evidence>
<keyword evidence="3" id="KW-0238">DNA-binding</keyword>